<dbReference type="InterPro" id="IPR025199">
    <property type="entry name" value="FtsK_4TM"/>
</dbReference>
<feature type="domain" description="FtsK" evidence="17">
    <location>
        <begin position="387"/>
        <end position="588"/>
    </location>
</feature>
<evidence type="ECO:0000256" key="10">
    <source>
        <dbReference type="ARBA" id="ARBA00023125"/>
    </source>
</evidence>
<dbReference type="GO" id="GO:0005524">
    <property type="term" value="F:ATP binding"/>
    <property type="evidence" value="ECO:0007669"/>
    <property type="project" value="UniProtKB-UniRule"/>
</dbReference>
<sequence length="739" mass="80273">MPRNIREIYGVASIVVAILLFLAFFPETLGPVGRGLDWFFSYIFGRIRYPLPFVIFGLGIALLFGRLGNIAGSEDRQWRLTWVELSGLTVLILGLCGILHLGVGGADVMFDRANLFTGGGLLGASMAWPLVKLLSSAGAYVLVIGMILVGTLLLTGLTVSQLLEERVEKRRERRMEKREERQKAAAVKVKTGDRAEDEEREALFTEAKEAEDSHSPPRPPQAPIDLPPPPKLVVEKTGQMAIEVGKPEMGKGYRLPPLELLARSEKSTMSRKSVNESIAVLEKTLSDFGVDAAVTRVTRGPTVTRFEVELSSGVKVNRVLNLSDDIAYALASPDIRIITPIPGKSAIGIEIPNRERDLVTLGDIMETPPAQKKRSPLRVGLGMDVAGNPVIIDLREMPHLLLAGATGTGKSCCINAMIASVLLTAPPGEVRAVMVDPKYVELSHFNGIPHLLTPVITDPKKASGALGWVVREMELRYKVLSKAGVKNVTAYVPALKEGLGAEKDEKGDKIFGPMPYILVVIDELADLMMVAPAEVEDSIARIAQMARAVGIHLVVATQRPSVDVVTGLIKANMPSRIAFTVASQTDSRVILDATGADKLVGHGDMLFLPAGSSKPQRIQGAYISEREIAAITGYIKRQKRAEYKDEILDEVGAKKGEQTRDDELLDEAIEIVVRAGMASASLLQRKLRVGYARAARLVDLMEEGGVVGGYEGSKPRAVLMSQEELDEKRLREAQKAARD</sequence>
<dbReference type="InterPro" id="IPR027417">
    <property type="entry name" value="P-loop_NTPase"/>
</dbReference>
<dbReference type="InterPro" id="IPR036388">
    <property type="entry name" value="WH-like_DNA-bd_sf"/>
</dbReference>
<dbReference type="Gene3D" id="3.40.50.300">
    <property type="entry name" value="P-loop containing nucleotide triphosphate hydrolases"/>
    <property type="match status" value="1"/>
</dbReference>
<feature type="region of interest" description="Disordered" evidence="15">
    <location>
        <begin position="171"/>
        <end position="231"/>
    </location>
</feature>
<dbReference type="PANTHER" id="PTHR22683:SF41">
    <property type="entry name" value="DNA TRANSLOCASE FTSK"/>
    <property type="match status" value="1"/>
</dbReference>
<dbReference type="GO" id="GO:0007059">
    <property type="term" value="P:chromosome segregation"/>
    <property type="evidence" value="ECO:0007669"/>
    <property type="project" value="UniProtKB-KW"/>
</dbReference>
<evidence type="ECO:0000313" key="19">
    <source>
        <dbReference type="Proteomes" id="UP000177876"/>
    </source>
</evidence>
<comment type="caution">
    <text evidence="18">The sequence shown here is derived from an EMBL/GenBank/DDBJ whole genome shotgun (WGS) entry which is preliminary data.</text>
</comment>
<keyword evidence="3" id="KW-1003">Cell membrane</keyword>
<keyword evidence="5 16" id="KW-0812">Transmembrane</keyword>
<evidence type="ECO:0000256" key="15">
    <source>
        <dbReference type="SAM" id="MobiDB-lite"/>
    </source>
</evidence>
<evidence type="ECO:0000256" key="1">
    <source>
        <dbReference type="ARBA" id="ARBA00004651"/>
    </source>
</evidence>
<reference evidence="18 19" key="1">
    <citation type="journal article" date="2016" name="Nat. Commun.">
        <title>Thousands of microbial genomes shed light on interconnected biogeochemical processes in an aquifer system.</title>
        <authorList>
            <person name="Anantharaman K."/>
            <person name="Brown C.T."/>
            <person name="Hug L.A."/>
            <person name="Sharon I."/>
            <person name="Castelle C.J."/>
            <person name="Probst A.J."/>
            <person name="Thomas B.C."/>
            <person name="Singh A."/>
            <person name="Wilkins M.J."/>
            <person name="Karaoz U."/>
            <person name="Brodie E.L."/>
            <person name="Williams K.H."/>
            <person name="Hubbard S.S."/>
            <person name="Banfield J.F."/>
        </authorList>
    </citation>
    <scope>NUCLEOTIDE SEQUENCE [LARGE SCALE GENOMIC DNA]</scope>
</reference>
<dbReference type="InterPro" id="IPR050206">
    <property type="entry name" value="FtsK/SpoIIIE/SftA"/>
</dbReference>
<evidence type="ECO:0000256" key="8">
    <source>
        <dbReference type="ARBA" id="ARBA00022840"/>
    </source>
</evidence>
<accession>A0A1F2WGP4</accession>
<dbReference type="SMART" id="SM00843">
    <property type="entry name" value="Ftsk_gamma"/>
    <property type="match status" value="1"/>
</dbReference>
<name>A0A1F2WGP4_9ACTN</name>
<organism evidence="18 19">
    <name type="scientific">Candidatus Solincola sediminis</name>
    <dbReference type="NCBI Taxonomy" id="1797199"/>
    <lineage>
        <taxon>Bacteria</taxon>
        <taxon>Bacillati</taxon>
        <taxon>Actinomycetota</taxon>
        <taxon>Candidatus Geothermincolia</taxon>
        <taxon>Candidatus Geothermincolales</taxon>
        <taxon>Candidatus Geothermincolaceae</taxon>
        <taxon>Candidatus Solincola</taxon>
    </lineage>
</organism>
<dbReference type="InterPro" id="IPR002543">
    <property type="entry name" value="FtsK_dom"/>
</dbReference>
<dbReference type="Proteomes" id="UP000177876">
    <property type="component" value="Unassembled WGS sequence"/>
</dbReference>
<keyword evidence="12" id="KW-0131">Cell cycle</keyword>
<feature type="compositionally biased region" description="Basic and acidic residues" evidence="15">
    <location>
        <begin position="171"/>
        <end position="183"/>
    </location>
</feature>
<evidence type="ECO:0000313" key="18">
    <source>
        <dbReference type="EMBL" id="OFW56048.1"/>
    </source>
</evidence>
<evidence type="ECO:0000259" key="17">
    <source>
        <dbReference type="PROSITE" id="PS50901"/>
    </source>
</evidence>
<dbReference type="Gene3D" id="3.30.980.40">
    <property type="match status" value="1"/>
</dbReference>
<dbReference type="SUPFAM" id="SSF46785">
    <property type="entry name" value="Winged helix' DNA-binding domain"/>
    <property type="match status" value="1"/>
</dbReference>
<dbReference type="PROSITE" id="PS50901">
    <property type="entry name" value="FTSK"/>
    <property type="match status" value="1"/>
</dbReference>
<dbReference type="GO" id="GO:0005886">
    <property type="term" value="C:plasma membrane"/>
    <property type="evidence" value="ECO:0007669"/>
    <property type="project" value="UniProtKB-SubCell"/>
</dbReference>
<feature type="compositionally biased region" description="Pro residues" evidence="15">
    <location>
        <begin position="216"/>
        <end position="231"/>
    </location>
</feature>
<comment type="subcellular location">
    <subcellularLocation>
        <location evidence="1">Cell membrane</location>
        <topology evidence="1">Multi-pass membrane protein</topology>
    </subcellularLocation>
</comment>
<dbReference type="Pfam" id="PF13491">
    <property type="entry name" value="FtsK_4TM"/>
    <property type="match status" value="1"/>
</dbReference>
<dbReference type="Pfam" id="PF01580">
    <property type="entry name" value="FtsK_SpoIIIE"/>
    <property type="match status" value="1"/>
</dbReference>
<keyword evidence="10" id="KW-0238">DNA-binding</keyword>
<comment type="similarity">
    <text evidence="2">Belongs to the FtsK/SpoIIIE/SftA family.</text>
</comment>
<evidence type="ECO:0000256" key="16">
    <source>
        <dbReference type="SAM" id="Phobius"/>
    </source>
</evidence>
<proteinExistence type="inferred from homology"/>
<dbReference type="EMBL" id="MELK01000050">
    <property type="protein sequence ID" value="OFW56048.1"/>
    <property type="molecule type" value="Genomic_DNA"/>
</dbReference>
<evidence type="ECO:0000256" key="7">
    <source>
        <dbReference type="ARBA" id="ARBA00022829"/>
    </source>
</evidence>
<evidence type="ECO:0000256" key="3">
    <source>
        <dbReference type="ARBA" id="ARBA00022475"/>
    </source>
</evidence>
<evidence type="ECO:0000256" key="13">
    <source>
        <dbReference type="ARBA" id="ARBA00024986"/>
    </source>
</evidence>
<feature type="binding site" evidence="14">
    <location>
        <begin position="404"/>
        <end position="411"/>
    </location>
    <ligand>
        <name>ATP</name>
        <dbReference type="ChEBI" id="CHEBI:30616"/>
    </ligand>
</feature>
<dbReference type="STRING" id="1797197.A2Y75_04785"/>
<keyword evidence="7" id="KW-0159">Chromosome partition</keyword>
<dbReference type="Pfam" id="PF09397">
    <property type="entry name" value="FtsK_gamma"/>
    <property type="match status" value="1"/>
</dbReference>
<gene>
    <name evidence="18" type="ORF">A2Y75_04785</name>
</gene>
<feature type="transmembrane region" description="Helical" evidence="16">
    <location>
        <begin position="138"/>
        <end position="163"/>
    </location>
</feature>
<keyword evidence="4" id="KW-0132">Cell division</keyword>
<dbReference type="GO" id="GO:0003677">
    <property type="term" value="F:DNA binding"/>
    <property type="evidence" value="ECO:0007669"/>
    <property type="project" value="UniProtKB-KW"/>
</dbReference>
<dbReference type="InterPro" id="IPR036390">
    <property type="entry name" value="WH_DNA-bd_sf"/>
</dbReference>
<dbReference type="Gene3D" id="1.10.10.10">
    <property type="entry name" value="Winged helix-like DNA-binding domain superfamily/Winged helix DNA-binding domain"/>
    <property type="match status" value="1"/>
</dbReference>
<dbReference type="PANTHER" id="PTHR22683">
    <property type="entry name" value="SPORULATION PROTEIN RELATED"/>
    <property type="match status" value="1"/>
</dbReference>
<evidence type="ECO:0000256" key="11">
    <source>
        <dbReference type="ARBA" id="ARBA00023136"/>
    </source>
</evidence>
<feature type="transmembrane region" description="Helical" evidence="16">
    <location>
        <begin position="49"/>
        <end position="68"/>
    </location>
</feature>
<evidence type="ECO:0000256" key="2">
    <source>
        <dbReference type="ARBA" id="ARBA00006474"/>
    </source>
</evidence>
<keyword evidence="8 14" id="KW-0067">ATP-binding</keyword>
<feature type="transmembrane region" description="Helical" evidence="16">
    <location>
        <begin position="7"/>
        <end position="29"/>
    </location>
</feature>
<evidence type="ECO:0000256" key="14">
    <source>
        <dbReference type="PROSITE-ProRule" id="PRU00289"/>
    </source>
</evidence>
<evidence type="ECO:0000256" key="4">
    <source>
        <dbReference type="ARBA" id="ARBA00022618"/>
    </source>
</evidence>
<keyword evidence="6 14" id="KW-0547">Nucleotide-binding</keyword>
<dbReference type="InterPro" id="IPR018541">
    <property type="entry name" value="Ftsk_gamma"/>
</dbReference>
<evidence type="ECO:0000256" key="12">
    <source>
        <dbReference type="ARBA" id="ARBA00023306"/>
    </source>
</evidence>
<evidence type="ECO:0000256" key="6">
    <source>
        <dbReference type="ARBA" id="ARBA00022741"/>
    </source>
</evidence>
<dbReference type="SUPFAM" id="SSF52540">
    <property type="entry name" value="P-loop containing nucleoside triphosphate hydrolases"/>
    <property type="match status" value="1"/>
</dbReference>
<comment type="function">
    <text evidence="13">Essential cell division protein that coordinates cell division and chromosome segregation. The N-terminus is involved in assembly of the cell-division machinery. The C-terminus functions as a DNA motor that moves dsDNA in an ATP-dependent manner towards the dif recombination site, which is located within the replication terminus region. Required for activation of the Xer recombinase, allowing activation of chromosome unlinking by recombination.</text>
</comment>
<evidence type="ECO:0000256" key="5">
    <source>
        <dbReference type="ARBA" id="ARBA00022692"/>
    </source>
</evidence>
<feature type="transmembrane region" description="Helical" evidence="16">
    <location>
        <begin position="80"/>
        <end position="101"/>
    </location>
</feature>
<dbReference type="Pfam" id="PF17854">
    <property type="entry name" value="FtsK_alpha"/>
    <property type="match status" value="1"/>
</dbReference>
<dbReference type="InterPro" id="IPR041027">
    <property type="entry name" value="FtsK_alpha"/>
</dbReference>
<keyword evidence="11 16" id="KW-0472">Membrane</keyword>
<dbReference type="GO" id="GO:0051301">
    <property type="term" value="P:cell division"/>
    <property type="evidence" value="ECO:0007669"/>
    <property type="project" value="UniProtKB-KW"/>
</dbReference>
<evidence type="ECO:0000256" key="9">
    <source>
        <dbReference type="ARBA" id="ARBA00022989"/>
    </source>
</evidence>
<keyword evidence="9 16" id="KW-1133">Transmembrane helix</keyword>
<dbReference type="AlphaFoldDB" id="A0A1F2WGP4"/>
<feature type="transmembrane region" description="Helical" evidence="16">
    <location>
        <begin position="113"/>
        <end position="131"/>
    </location>
</feature>
<protein>
    <recommendedName>
        <fullName evidence="17">FtsK domain-containing protein</fullName>
    </recommendedName>
</protein>
<feature type="compositionally biased region" description="Basic and acidic residues" evidence="15">
    <location>
        <begin position="201"/>
        <end position="215"/>
    </location>
</feature>